<organism evidence="1 2">
    <name type="scientific">Undibacterium macrobrachii</name>
    <dbReference type="NCBI Taxonomy" id="1119058"/>
    <lineage>
        <taxon>Bacteria</taxon>
        <taxon>Pseudomonadati</taxon>
        <taxon>Pseudomonadota</taxon>
        <taxon>Betaproteobacteria</taxon>
        <taxon>Burkholderiales</taxon>
        <taxon>Oxalobacteraceae</taxon>
        <taxon>Undibacterium</taxon>
    </lineage>
</organism>
<name>A0ABQ2XFB3_9BURK</name>
<dbReference type="RefSeq" id="WP_189345927.1">
    <property type="nucleotide sequence ID" value="NZ_BMYT01000003.1"/>
</dbReference>
<evidence type="ECO:0000313" key="2">
    <source>
        <dbReference type="Proteomes" id="UP000620127"/>
    </source>
</evidence>
<reference evidence="2" key="1">
    <citation type="journal article" date="2019" name="Int. J. Syst. Evol. Microbiol.">
        <title>The Global Catalogue of Microorganisms (GCM) 10K type strain sequencing project: providing services to taxonomists for standard genome sequencing and annotation.</title>
        <authorList>
            <consortium name="The Broad Institute Genomics Platform"/>
            <consortium name="The Broad Institute Genome Sequencing Center for Infectious Disease"/>
            <person name="Wu L."/>
            <person name="Ma J."/>
        </authorList>
    </citation>
    <scope>NUCLEOTIDE SEQUENCE [LARGE SCALE GENOMIC DNA]</scope>
    <source>
        <strain evidence="2">KCTC 23916</strain>
    </source>
</reference>
<sequence length="119" mass="13155">MPKYFDGEVKLPFEIVRLMSSEVTVAALDSVFSTRDSATISVVFAGFEVGCLGYAINVRKQSMAFEIVNIAGETELIVTSTERLVDIIEHISGTRYVDDVQDVFHGSRNNIGSSMTYSY</sequence>
<gene>
    <name evidence="1" type="ORF">GCM10011282_19140</name>
</gene>
<evidence type="ECO:0000313" key="1">
    <source>
        <dbReference type="EMBL" id="GGX13180.1"/>
    </source>
</evidence>
<comment type="caution">
    <text evidence="1">The sequence shown here is derived from an EMBL/GenBank/DDBJ whole genome shotgun (WGS) entry which is preliminary data.</text>
</comment>
<proteinExistence type="predicted"/>
<keyword evidence="2" id="KW-1185">Reference proteome</keyword>
<dbReference type="EMBL" id="BMYT01000003">
    <property type="protein sequence ID" value="GGX13180.1"/>
    <property type="molecule type" value="Genomic_DNA"/>
</dbReference>
<dbReference type="Proteomes" id="UP000620127">
    <property type="component" value="Unassembled WGS sequence"/>
</dbReference>
<protein>
    <submittedName>
        <fullName evidence="1">Uncharacterized protein</fullName>
    </submittedName>
</protein>
<accession>A0ABQ2XFB3</accession>